<dbReference type="Gene3D" id="3.40.630.30">
    <property type="match status" value="1"/>
</dbReference>
<evidence type="ECO:0000313" key="2">
    <source>
        <dbReference type="EMBL" id="AMS39293.1"/>
    </source>
</evidence>
<evidence type="ECO:0000313" key="4">
    <source>
        <dbReference type="Proteomes" id="UP000075755"/>
    </source>
</evidence>
<name>A0AAC8YJM2_AMIAI</name>
<reference evidence="2 4" key="1">
    <citation type="submission" date="2016-03" db="EMBL/GenBank/DDBJ databases">
        <title>Complete genome of Aminobacter aminovorans KCTC 2477.</title>
        <authorList>
            <person name="Kim K.M."/>
        </authorList>
    </citation>
    <scope>NUCLEOTIDE SEQUENCE [LARGE SCALE GENOMIC DNA]</scope>
    <source>
        <strain evidence="2 4">KCTC 2477</strain>
    </source>
</reference>
<dbReference type="KEGG" id="aak:AA2016_0353"/>
<dbReference type="SUPFAM" id="SSF55729">
    <property type="entry name" value="Acyl-CoA N-acyltransferases (Nat)"/>
    <property type="match status" value="1"/>
</dbReference>
<dbReference type="Proteomes" id="UP000577697">
    <property type="component" value="Unassembled WGS sequence"/>
</dbReference>
<feature type="domain" description="N-acetyltransferase" evidence="1">
    <location>
        <begin position="128"/>
        <end position="262"/>
    </location>
</feature>
<evidence type="ECO:0000313" key="5">
    <source>
        <dbReference type="Proteomes" id="UP000577697"/>
    </source>
</evidence>
<sequence length="353" mass="38942">MYKLDPARFAVAEPLLDRLTATHASIEAVASGVLDGDIWVDDPTRPRVALLCEGGDGYYLAGDVDHQPSYAALKRTIPHTAYLIPDRVEWGEVLADIWDNPYARLHRRKAFRHIGGMGNVARQLPDGFELALVDQTLLDRGVSIDIETITDHLESWTSPDPFLQHAIGYCVIHDGTVVSHCMADSVVGDRCELGVGTEEAYRGRGFGALVTRQTVARCLDRGIRRIGWHCHASNAASMRIAETNGLVEATTYVAFSSTFPAENVGDLPAEECLDWARHYAAASDDISWYAFHAAGSFALGGDLDRALVHLGRLVDGDWEGQPEWLESYWTFTALRGHPELPDIVARQSRKFGD</sequence>
<dbReference type="InterPro" id="IPR000182">
    <property type="entry name" value="GNAT_dom"/>
</dbReference>
<dbReference type="PROSITE" id="PS51186">
    <property type="entry name" value="GNAT"/>
    <property type="match status" value="1"/>
</dbReference>
<evidence type="ECO:0000259" key="1">
    <source>
        <dbReference type="PROSITE" id="PS51186"/>
    </source>
</evidence>
<protein>
    <submittedName>
        <fullName evidence="2">Acetytransferase</fullName>
    </submittedName>
    <submittedName>
        <fullName evidence="3">GNAT superfamily N-acetyltransferase</fullName>
    </submittedName>
</protein>
<dbReference type="PANTHER" id="PTHR31143:SF2">
    <property type="entry name" value="FR47-LIKE DOMAIN-CONTAINING PROTEIN-RELATED"/>
    <property type="match status" value="1"/>
</dbReference>
<dbReference type="InterPro" id="IPR042573">
    <property type="entry name" value="GNAT_acetyltra_N"/>
</dbReference>
<accession>A0AAC8YJM2</accession>
<dbReference type="EMBL" id="JACICB010000026">
    <property type="protein sequence ID" value="MBB3709160.1"/>
    <property type="molecule type" value="Genomic_DNA"/>
</dbReference>
<keyword evidence="5" id="KW-1185">Reference proteome</keyword>
<dbReference type="Proteomes" id="UP000075755">
    <property type="component" value="Chromosome"/>
</dbReference>
<dbReference type="EMBL" id="CP015005">
    <property type="protein sequence ID" value="AMS39293.1"/>
    <property type="molecule type" value="Genomic_DNA"/>
</dbReference>
<dbReference type="CDD" id="cd04301">
    <property type="entry name" value="NAT_SF"/>
    <property type="match status" value="1"/>
</dbReference>
<dbReference type="InterPro" id="IPR027365">
    <property type="entry name" value="GNAT_acetyltra_YdfB-like"/>
</dbReference>
<dbReference type="PANTHER" id="PTHR31143">
    <property type="match status" value="1"/>
</dbReference>
<proteinExistence type="predicted"/>
<dbReference type="GO" id="GO:0016747">
    <property type="term" value="F:acyltransferase activity, transferring groups other than amino-acyl groups"/>
    <property type="evidence" value="ECO:0007669"/>
    <property type="project" value="InterPro"/>
</dbReference>
<organism evidence="2 4">
    <name type="scientific">Aminobacter aminovorans</name>
    <name type="common">Chelatobacter heintzii</name>
    <dbReference type="NCBI Taxonomy" id="83263"/>
    <lineage>
        <taxon>Bacteria</taxon>
        <taxon>Pseudomonadati</taxon>
        <taxon>Pseudomonadota</taxon>
        <taxon>Alphaproteobacteria</taxon>
        <taxon>Hyphomicrobiales</taxon>
        <taxon>Phyllobacteriaceae</taxon>
        <taxon>Aminobacter</taxon>
    </lineage>
</organism>
<gene>
    <name evidence="2" type="ORF">AA2016_0353</name>
    <name evidence="3" type="ORF">FHS67_005508</name>
</gene>
<dbReference type="RefSeq" id="WP_067955055.1">
    <property type="nucleotide sequence ID" value="NZ_CP015005.1"/>
</dbReference>
<dbReference type="InterPro" id="IPR016181">
    <property type="entry name" value="Acyl_CoA_acyltransferase"/>
</dbReference>
<dbReference type="Pfam" id="PF12746">
    <property type="entry name" value="GNAT_acetyltran"/>
    <property type="match status" value="1"/>
</dbReference>
<dbReference type="AlphaFoldDB" id="A0AAC8YJM2"/>
<dbReference type="Gene3D" id="3.40.630.110">
    <property type="entry name" value="GNAT acetyltransferase-like"/>
    <property type="match status" value="1"/>
</dbReference>
<reference evidence="3 5" key="2">
    <citation type="submission" date="2020-08" db="EMBL/GenBank/DDBJ databases">
        <title>Genomic Encyclopedia of Type Strains, Phase IV (KMG-IV): sequencing the most valuable type-strain genomes for metagenomic binning, comparative biology and taxonomic classification.</title>
        <authorList>
            <person name="Goeker M."/>
        </authorList>
    </citation>
    <scope>NUCLEOTIDE SEQUENCE [LARGE SCALE GENOMIC DNA]</scope>
    <source>
        <strain evidence="3 5">DSM 10368</strain>
    </source>
</reference>
<evidence type="ECO:0000313" key="3">
    <source>
        <dbReference type="EMBL" id="MBB3709160.1"/>
    </source>
</evidence>